<feature type="compositionally biased region" description="Low complexity" evidence="1">
    <location>
        <begin position="143"/>
        <end position="152"/>
    </location>
</feature>
<protein>
    <recommendedName>
        <fullName evidence="4">Resolvase/invertase-type recombinase catalytic domain-containing protein</fullName>
    </recommendedName>
</protein>
<evidence type="ECO:0000313" key="2">
    <source>
        <dbReference type="EMBL" id="MDP9827309.1"/>
    </source>
</evidence>
<evidence type="ECO:0008006" key="4">
    <source>
        <dbReference type="Google" id="ProtNLM"/>
    </source>
</evidence>
<name>A0ABT9P4H6_9ACTN</name>
<comment type="caution">
    <text evidence="2">The sequence shown here is derived from an EMBL/GenBank/DDBJ whole genome shotgun (WGS) entry which is preliminary data.</text>
</comment>
<accession>A0ABT9P4H6</accession>
<reference evidence="2 3" key="1">
    <citation type="submission" date="2023-07" db="EMBL/GenBank/DDBJ databases">
        <title>Sequencing the genomes of 1000 actinobacteria strains.</title>
        <authorList>
            <person name="Klenk H.-P."/>
        </authorList>
    </citation>
    <scope>NUCLEOTIDE SEQUENCE [LARGE SCALE GENOMIC DNA]</scope>
    <source>
        <strain evidence="2 3">DSM 44388</strain>
    </source>
</reference>
<organism evidence="2 3">
    <name type="scientific">Kineosporia succinea</name>
    <dbReference type="NCBI Taxonomy" id="84632"/>
    <lineage>
        <taxon>Bacteria</taxon>
        <taxon>Bacillati</taxon>
        <taxon>Actinomycetota</taxon>
        <taxon>Actinomycetes</taxon>
        <taxon>Kineosporiales</taxon>
        <taxon>Kineosporiaceae</taxon>
        <taxon>Kineosporia</taxon>
    </lineage>
</organism>
<keyword evidence="3" id="KW-1185">Reference proteome</keyword>
<feature type="region of interest" description="Disordered" evidence="1">
    <location>
        <begin position="115"/>
        <end position="158"/>
    </location>
</feature>
<dbReference type="RefSeq" id="WP_307243192.1">
    <property type="nucleotide sequence ID" value="NZ_JAUSQZ010000001.1"/>
</dbReference>
<gene>
    <name evidence="2" type="ORF">J2S57_003058</name>
</gene>
<evidence type="ECO:0000256" key="1">
    <source>
        <dbReference type="SAM" id="MobiDB-lite"/>
    </source>
</evidence>
<proteinExistence type="predicted"/>
<dbReference type="Proteomes" id="UP001235712">
    <property type="component" value="Unassembled WGS sequence"/>
</dbReference>
<dbReference type="EMBL" id="JAUSQZ010000001">
    <property type="protein sequence ID" value="MDP9827309.1"/>
    <property type="molecule type" value="Genomic_DNA"/>
</dbReference>
<evidence type="ECO:0000313" key="3">
    <source>
        <dbReference type="Proteomes" id="UP001235712"/>
    </source>
</evidence>
<sequence>MAFARGNSIGLEHGGKTMAVKPTVVGYQRALEGPESADVIRGRHLIAAFAAQESYTLSEIFEESDPTQPSAALSALLDVVHRLELRVVIVPNVFHLGRTAWTQQATRRQIERAGARVDVAESVPSDGERPTGGCPPNTDVQSPARVPATPTRRQPRPRLVRRVPPVARSVWTGRMDVVLSDLRDVAVGALSLVVRLDHVFIWQGSRLLAVLDRDHLRNWLRRPLRAFAQDDVTLSRTQRGRLHLLVDGSTARLFSRETVQQLAGLV</sequence>